<dbReference type="Pfam" id="PF00023">
    <property type="entry name" value="Ank"/>
    <property type="match status" value="1"/>
</dbReference>
<name>A0A812MS86_9DINO</name>
<proteinExistence type="predicted"/>
<protein>
    <submittedName>
        <fullName evidence="1">KTR3 protein</fullName>
    </submittedName>
</protein>
<dbReference type="InterPro" id="IPR036770">
    <property type="entry name" value="Ankyrin_rpt-contain_sf"/>
</dbReference>
<organism evidence="1 2">
    <name type="scientific">Symbiodinium necroappetens</name>
    <dbReference type="NCBI Taxonomy" id="1628268"/>
    <lineage>
        <taxon>Eukaryota</taxon>
        <taxon>Sar</taxon>
        <taxon>Alveolata</taxon>
        <taxon>Dinophyceae</taxon>
        <taxon>Suessiales</taxon>
        <taxon>Symbiodiniaceae</taxon>
        <taxon>Symbiodinium</taxon>
    </lineage>
</organism>
<dbReference type="SUPFAM" id="SSF48403">
    <property type="entry name" value="Ankyrin repeat"/>
    <property type="match status" value="1"/>
</dbReference>
<dbReference type="Gene3D" id="1.25.40.20">
    <property type="entry name" value="Ankyrin repeat-containing domain"/>
    <property type="match status" value="1"/>
</dbReference>
<sequence>MCSINVAGTASCWKRTKRCNAARTKWLGGKREGREMYKKARVKQSNLQNARAEVHKFLQHHGIYSDSFDANVAKESFCGLYRTYPLHLAAKRETGRRWQTVRLLLHFGANPLQLDSRESTPYYCMGQIARMRAQSLTSFCGIECPDVQR</sequence>
<evidence type="ECO:0000313" key="1">
    <source>
        <dbReference type="EMBL" id="CAE7264988.1"/>
    </source>
</evidence>
<dbReference type="OrthoDB" id="10254947at2759"/>
<evidence type="ECO:0000313" key="2">
    <source>
        <dbReference type="Proteomes" id="UP000601435"/>
    </source>
</evidence>
<dbReference type="EMBL" id="CAJNJA010010974">
    <property type="protein sequence ID" value="CAE7264988.1"/>
    <property type="molecule type" value="Genomic_DNA"/>
</dbReference>
<reference evidence="1" key="1">
    <citation type="submission" date="2021-02" db="EMBL/GenBank/DDBJ databases">
        <authorList>
            <person name="Dougan E. K."/>
            <person name="Rhodes N."/>
            <person name="Thang M."/>
            <person name="Chan C."/>
        </authorList>
    </citation>
    <scope>NUCLEOTIDE SEQUENCE</scope>
</reference>
<keyword evidence="2" id="KW-1185">Reference proteome</keyword>
<dbReference type="Proteomes" id="UP000601435">
    <property type="component" value="Unassembled WGS sequence"/>
</dbReference>
<dbReference type="AlphaFoldDB" id="A0A812MS86"/>
<gene>
    <name evidence="1" type="primary">KTR3</name>
    <name evidence="1" type="ORF">SNEC2469_LOCUS6187</name>
</gene>
<accession>A0A812MS86</accession>
<dbReference type="InterPro" id="IPR002110">
    <property type="entry name" value="Ankyrin_rpt"/>
</dbReference>
<comment type="caution">
    <text evidence="1">The sequence shown here is derived from an EMBL/GenBank/DDBJ whole genome shotgun (WGS) entry which is preliminary data.</text>
</comment>